<dbReference type="Proteomes" id="UP001220962">
    <property type="component" value="Chromosome"/>
</dbReference>
<dbReference type="AlphaFoldDB" id="A0AAX3MTA2"/>
<dbReference type="Proteomes" id="UP001221519">
    <property type="component" value="Chromosome"/>
</dbReference>
<dbReference type="EMBL" id="CP118108">
    <property type="protein sequence ID" value="WDI00475.1"/>
    <property type="molecule type" value="Genomic_DNA"/>
</dbReference>
<evidence type="ECO:0000256" key="1">
    <source>
        <dbReference type="PIRSR" id="PIRSR016487-1"/>
    </source>
</evidence>
<dbReference type="InterPro" id="IPR033469">
    <property type="entry name" value="CYTH-like_dom_sf"/>
</dbReference>
<organism evidence="3 5">
    <name type="scientific">Paenibacillus urinalis</name>
    <dbReference type="NCBI Taxonomy" id="521520"/>
    <lineage>
        <taxon>Bacteria</taxon>
        <taxon>Bacillati</taxon>
        <taxon>Bacillota</taxon>
        <taxon>Bacilli</taxon>
        <taxon>Bacillales</taxon>
        <taxon>Paenibacillaceae</taxon>
        <taxon>Paenibacillus</taxon>
    </lineage>
</organism>
<dbReference type="RefSeq" id="WP_047910348.1">
    <property type="nucleotide sequence ID" value="NZ_CP118101.1"/>
</dbReference>
<name>A0AAX3MTA2_9BACL</name>
<dbReference type="PANTHER" id="PTHR40114:SF1">
    <property type="entry name" value="SLR0698 PROTEIN"/>
    <property type="match status" value="1"/>
</dbReference>
<dbReference type="Pfam" id="PF01928">
    <property type="entry name" value="CYTH"/>
    <property type="match status" value="1"/>
</dbReference>
<dbReference type="PIRSF" id="PIRSF016487">
    <property type="entry name" value="CYTH_UCP016487"/>
    <property type="match status" value="1"/>
</dbReference>
<sequence length="166" mass="19313">MGVEIERKFMLTAYPIALIQAGDIVMMKEQFIEQTYLALDGDQELRARKITDLSTNEVEYTHTFKKGWGLAREEVEYHISEGLYNQIMEAHGTIPLTKKRTTAAWNNRVIEIDEYDQIQLAVLEVEFLSLEEAENFIAPEWFGRDISTSKEYSNKKVWSDLQNRGE</sequence>
<evidence type="ECO:0000313" key="5">
    <source>
        <dbReference type="Proteomes" id="UP001220962"/>
    </source>
</evidence>
<proteinExistence type="predicted"/>
<evidence type="ECO:0000313" key="4">
    <source>
        <dbReference type="EMBL" id="WDI00475.1"/>
    </source>
</evidence>
<evidence type="ECO:0000313" key="3">
    <source>
        <dbReference type="EMBL" id="WDH80780.1"/>
    </source>
</evidence>
<reference evidence="3 6" key="1">
    <citation type="submission" date="2023-02" db="EMBL/GenBank/DDBJ databases">
        <title>Pathogen: clinical or host-associated sample.</title>
        <authorList>
            <person name="Hergert J."/>
            <person name="Casey R."/>
            <person name="Wagner J."/>
            <person name="Young E.L."/>
            <person name="Oakeson K.F."/>
        </authorList>
    </citation>
    <scope>NUCLEOTIDE SEQUENCE</scope>
    <source>
        <strain evidence="4 6">2022CK-00829</strain>
        <strain evidence="3">2022CK-00830</strain>
    </source>
</reference>
<keyword evidence="6" id="KW-1185">Reference proteome</keyword>
<dbReference type="InterPro" id="IPR023577">
    <property type="entry name" value="CYTH_domain"/>
</dbReference>
<accession>A0AAX3MTA2</accession>
<gene>
    <name evidence="3" type="ORF">PUW23_14625</name>
    <name evidence="4" type="ORF">PUW25_14365</name>
</gene>
<feature type="domain" description="CYTH" evidence="2">
    <location>
        <begin position="4"/>
        <end position="145"/>
    </location>
</feature>
<evidence type="ECO:0000313" key="6">
    <source>
        <dbReference type="Proteomes" id="UP001221519"/>
    </source>
</evidence>
<dbReference type="PANTHER" id="PTHR40114">
    <property type="entry name" value="SLR0698 PROTEIN"/>
    <property type="match status" value="1"/>
</dbReference>
<protein>
    <submittedName>
        <fullName evidence="3">CYTH domain-containing protein</fullName>
    </submittedName>
</protein>
<feature type="active site" description="Proton acceptor" evidence="1">
    <location>
        <position position="36"/>
    </location>
</feature>
<dbReference type="EMBL" id="CP118101">
    <property type="protein sequence ID" value="WDH80780.1"/>
    <property type="molecule type" value="Genomic_DNA"/>
</dbReference>
<dbReference type="InterPro" id="IPR012042">
    <property type="entry name" value="NeuTTM/CthTTM-like"/>
</dbReference>
<dbReference type="SUPFAM" id="SSF55154">
    <property type="entry name" value="CYTH-like phosphatases"/>
    <property type="match status" value="1"/>
</dbReference>
<evidence type="ECO:0000259" key="2">
    <source>
        <dbReference type="Pfam" id="PF01928"/>
    </source>
</evidence>
<dbReference type="Gene3D" id="2.40.320.10">
    <property type="entry name" value="Hypothetical Protein Pfu-838710-001"/>
    <property type="match status" value="1"/>
</dbReference>